<reference evidence="3 4" key="1">
    <citation type="journal article" date="2016" name="Nat. Commun.">
        <title>Ectomycorrhizal ecology is imprinted in the genome of the dominant symbiotic fungus Cenococcum geophilum.</title>
        <authorList>
            <consortium name="DOE Joint Genome Institute"/>
            <person name="Peter M."/>
            <person name="Kohler A."/>
            <person name="Ohm R.A."/>
            <person name="Kuo A."/>
            <person name="Krutzmann J."/>
            <person name="Morin E."/>
            <person name="Arend M."/>
            <person name="Barry K.W."/>
            <person name="Binder M."/>
            <person name="Choi C."/>
            <person name="Clum A."/>
            <person name="Copeland A."/>
            <person name="Grisel N."/>
            <person name="Haridas S."/>
            <person name="Kipfer T."/>
            <person name="LaButti K."/>
            <person name="Lindquist E."/>
            <person name="Lipzen A."/>
            <person name="Maire R."/>
            <person name="Meier B."/>
            <person name="Mihaltcheva S."/>
            <person name="Molinier V."/>
            <person name="Murat C."/>
            <person name="Poggeler S."/>
            <person name="Quandt C.A."/>
            <person name="Sperisen C."/>
            <person name="Tritt A."/>
            <person name="Tisserant E."/>
            <person name="Crous P.W."/>
            <person name="Henrissat B."/>
            <person name="Nehls U."/>
            <person name="Egli S."/>
            <person name="Spatafora J.W."/>
            <person name="Grigoriev I.V."/>
            <person name="Martin F.M."/>
        </authorList>
    </citation>
    <scope>NUCLEOTIDE SEQUENCE [LARGE SCALE GENOMIC DNA]</scope>
    <source>
        <strain evidence="3 4">CBS 459.81</strain>
    </source>
</reference>
<dbReference type="EMBL" id="KV744988">
    <property type="protein sequence ID" value="OCK79770.1"/>
    <property type="molecule type" value="Genomic_DNA"/>
</dbReference>
<dbReference type="Gene3D" id="3.30.1540.10">
    <property type="entry name" value="formyl-coa transferase, domain 3"/>
    <property type="match status" value="1"/>
</dbReference>
<gene>
    <name evidence="3" type="ORF">K432DRAFT_382754</name>
</gene>
<organism evidence="3 4">
    <name type="scientific">Lepidopterella palustris CBS 459.81</name>
    <dbReference type="NCBI Taxonomy" id="1314670"/>
    <lineage>
        <taxon>Eukaryota</taxon>
        <taxon>Fungi</taxon>
        <taxon>Dikarya</taxon>
        <taxon>Ascomycota</taxon>
        <taxon>Pezizomycotina</taxon>
        <taxon>Dothideomycetes</taxon>
        <taxon>Pleosporomycetidae</taxon>
        <taxon>Mytilinidiales</taxon>
        <taxon>Argynnaceae</taxon>
        <taxon>Lepidopterella</taxon>
    </lineage>
</organism>
<dbReference type="GO" id="GO:0005739">
    <property type="term" value="C:mitochondrion"/>
    <property type="evidence" value="ECO:0007669"/>
    <property type="project" value="TreeGrafter"/>
</dbReference>
<evidence type="ECO:0000313" key="3">
    <source>
        <dbReference type="EMBL" id="OCK79770.1"/>
    </source>
</evidence>
<name>A0A8E2E9I5_9PEZI</name>
<proteinExistence type="inferred from homology"/>
<evidence type="ECO:0000256" key="1">
    <source>
        <dbReference type="ARBA" id="ARBA00008383"/>
    </source>
</evidence>
<dbReference type="InterPro" id="IPR023606">
    <property type="entry name" value="CoA-Trfase_III_dom_1_sf"/>
</dbReference>
<accession>A0A8E2E9I5</accession>
<evidence type="ECO:0000256" key="2">
    <source>
        <dbReference type="ARBA" id="ARBA00022679"/>
    </source>
</evidence>
<dbReference type="PANTHER" id="PTHR48207">
    <property type="entry name" value="SUCCINATE--HYDROXYMETHYLGLUTARATE COA-TRANSFERASE"/>
    <property type="match status" value="1"/>
</dbReference>
<dbReference type="Proteomes" id="UP000250266">
    <property type="component" value="Unassembled WGS sequence"/>
</dbReference>
<keyword evidence="4" id="KW-1185">Reference proteome</keyword>
<protein>
    <submittedName>
        <fullName evidence="3">CoA-transferase family III</fullName>
    </submittedName>
</protein>
<dbReference type="OrthoDB" id="5863171at2759"/>
<dbReference type="Pfam" id="PF02515">
    <property type="entry name" value="CoA_transf_3"/>
    <property type="match status" value="1"/>
</dbReference>
<dbReference type="Gene3D" id="3.40.50.10540">
    <property type="entry name" value="Crotonobetainyl-coa:carnitine coa-transferase, domain 1"/>
    <property type="match status" value="1"/>
</dbReference>
<keyword evidence="2 3" id="KW-0808">Transferase</keyword>
<evidence type="ECO:0000313" key="4">
    <source>
        <dbReference type="Proteomes" id="UP000250266"/>
    </source>
</evidence>
<dbReference type="AlphaFoldDB" id="A0A8E2E9I5"/>
<dbReference type="InterPro" id="IPR050483">
    <property type="entry name" value="CoA-transferase_III_domain"/>
</dbReference>
<dbReference type="PANTHER" id="PTHR48207:SF3">
    <property type="entry name" value="SUCCINATE--HYDROXYMETHYLGLUTARATE COA-TRANSFERASE"/>
    <property type="match status" value="1"/>
</dbReference>
<dbReference type="InterPro" id="IPR003673">
    <property type="entry name" value="CoA-Trfase_fam_III"/>
</dbReference>
<sequence>MANPATLRRLSSFSSQFVRRPSVHHPRPNFAAISKLYSTSPDEVSAPPLTGLKVVDLTRVLAGPFCTQILADYGADVIKVEQPKIGDESRHWKGKAETGKWKADGPISYYFTGVNRNKRSITLDLKKRKALEVLFGLVKNADVFVENLIPGKAEELGFGYKELSKINPKLVYASISGYGPTGPHAKRAGYDAIAAAEGGLMHITGFPGAKPVRPGVGMVDMATGLYMHGAILAALQSRAQTGRGQHITASLFETQISLLINIGVNWLNLGLEGQRVGSAHPSISPYDVFEAKGGQWFAVGANNERQYKILCERLGRMDLLEDPRFKTNAIRVENRKILDGIVNDIIKTKTVDEWMIALEGSGLAHGAVNSIERAFNHPQIEARGMVETLPVKEVESGEIKHIGMPVKFSETKGQIRTRAPLLGEHTAEVLREMGYEEGEIEMMRKEEVT</sequence>
<dbReference type="SUPFAM" id="SSF89796">
    <property type="entry name" value="CoA-transferase family III (CaiB/BaiF)"/>
    <property type="match status" value="1"/>
</dbReference>
<dbReference type="InterPro" id="IPR044855">
    <property type="entry name" value="CoA-Trfase_III_dom3_sf"/>
</dbReference>
<comment type="similarity">
    <text evidence="1">Belongs to the CoA-transferase III family.</text>
</comment>
<dbReference type="GO" id="GO:0047369">
    <property type="term" value="F:succinate-hydroxymethylglutarate CoA-transferase activity"/>
    <property type="evidence" value="ECO:0007669"/>
    <property type="project" value="TreeGrafter"/>
</dbReference>